<gene>
    <name evidence="1" type="ORF">P7K49_008642</name>
</gene>
<reference evidence="1 2" key="1">
    <citation type="submission" date="2023-05" db="EMBL/GenBank/DDBJ databases">
        <title>B98-5 Cell Line De Novo Hybrid Assembly: An Optical Mapping Approach.</title>
        <authorList>
            <person name="Kananen K."/>
            <person name="Auerbach J.A."/>
            <person name="Kautto E."/>
            <person name="Blachly J.S."/>
        </authorList>
    </citation>
    <scope>NUCLEOTIDE SEQUENCE [LARGE SCALE GENOMIC DNA]</scope>
    <source>
        <strain evidence="1">B95-8</strain>
        <tissue evidence="1">Cell line</tissue>
    </source>
</reference>
<evidence type="ECO:0000313" key="1">
    <source>
        <dbReference type="EMBL" id="KAK2114376.1"/>
    </source>
</evidence>
<sequence length="129" mass="14021">MSSNSSALNLVRPHFFEMWIFWGPGNWNLALQGLKHMLLVLQHGMNGHDHAADVNPGHSALGLSKGTLHACLEPVSRSTGQHLVDAADVDGVEPHSDMKAIFATVFYHVLIGTNLGSLQGFRGEPLIFI</sequence>
<dbReference type="Proteomes" id="UP001266305">
    <property type="component" value="Unassembled WGS sequence"/>
</dbReference>
<evidence type="ECO:0000313" key="2">
    <source>
        <dbReference type="Proteomes" id="UP001266305"/>
    </source>
</evidence>
<keyword evidence="2" id="KW-1185">Reference proteome</keyword>
<accession>A0ABQ9VYC4</accession>
<comment type="caution">
    <text evidence="1">The sequence shown here is derived from an EMBL/GenBank/DDBJ whole genome shotgun (WGS) entry which is preliminary data.</text>
</comment>
<protein>
    <submittedName>
        <fullName evidence="1">Uncharacterized protein</fullName>
    </submittedName>
</protein>
<name>A0ABQ9VYC4_SAGOE</name>
<proteinExistence type="predicted"/>
<organism evidence="1 2">
    <name type="scientific">Saguinus oedipus</name>
    <name type="common">Cotton-top tamarin</name>
    <name type="synonym">Oedipomidas oedipus</name>
    <dbReference type="NCBI Taxonomy" id="9490"/>
    <lineage>
        <taxon>Eukaryota</taxon>
        <taxon>Metazoa</taxon>
        <taxon>Chordata</taxon>
        <taxon>Craniata</taxon>
        <taxon>Vertebrata</taxon>
        <taxon>Euteleostomi</taxon>
        <taxon>Mammalia</taxon>
        <taxon>Eutheria</taxon>
        <taxon>Euarchontoglires</taxon>
        <taxon>Primates</taxon>
        <taxon>Haplorrhini</taxon>
        <taxon>Platyrrhini</taxon>
        <taxon>Cebidae</taxon>
        <taxon>Callitrichinae</taxon>
        <taxon>Saguinus</taxon>
    </lineage>
</organism>
<dbReference type="EMBL" id="JASSZA010000004">
    <property type="protein sequence ID" value="KAK2114376.1"/>
    <property type="molecule type" value="Genomic_DNA"/>
</dbReference>